<reference evidence="1" key="1">
    <citation type="submission" date="2019-08" db="EMBL/GenBank/DDBJ databases">
        <authorList>
            <person name="Kucharzyk K."/>
            <person name="Murdoch R.W."/>
            <person name="Higgins S."/>
            <person name="Loffler F."/>
        </authorList>
    </citation>
    <scope>NUCLEOTIDE SEQUENCE</scope>
</reference>
<evidence type="ECO:0000313" key="1">
    <source>
        <dbReference type="EMBL" id="MPM54683.1"/>
    </source>
</evidence>
<sequence>MLFLQASFGQTVSTEKIDEALPVRGLAIAAPSVQGVDLFLKFIEEELVPAHFNMLILRIDWNYAYESHPELRILTLFRRLILKK</sequence>
<proteinExistence type="predicted"/>
<accession>A0A645AUV4</accession>
<comment type="caution">
    <text evidence="1">The sequence shown here is derived from an EMBL/GenBank/DDBJ whole genome shotgun (WGS) entry which is preliminary data.</text>
</comment>
<gene>
    <name evidence="1" type="ORF">SDC9_101462</name>
</gene>
<dbReference type="AlphaFoldDB" id="A0A645AUV4"/>
<protein>
    <submittedName>
        <fullName evidence="1">Uncharacterized protein</fullName>
    </submittedName>
</protein>
<name>A0A645AUV4_9ZZZZ</name>
<organism evidence="1">
    <name type="scientific">bioreactor metagenome</name>
    <dbReference type="NCBI Taxonomy" id="1076179"/>
    <lineage>
        <taxon>unclassified sequences</taxon>
        <taxon>metagenomes</taxon>
        <taxon>ecological metagenomes</taxon>
    </lineage>
</organism>
<dbReference type="EMBL" id="VSSQ01014913">
    <property type="protein sequence ID" value="MPM54683.1"/>
    <property type="molecule type" value="Genomic_DNA"/>
</dbReference>